<sequence length="319" mass="34983">MDYLRFRKGFAKYPHLAMFLAYVGDSDPFEPPTKIIVLKDIGTPDGQWGLENLQDVFVDISTFKSDDMDRPAFVCVSEEGKVWFHLPTRIEEDIADAGLQKPGSLGLGYLGGIKQLSSDLFAFGFAGQVYRRAAPGKWEHFDEGLLGSIGDEFDITDMCVSGGTFYAVTRMGGRGRICSRSKGIWVDEFNPSGDWLNAVAADPASGMVWACGRNGALLHGNAQSGFTSAGNLGCYEEFLSIAFFKGQVWLNSANALYTYASGTLSKVETGLVPKLRNAHRLQVVGDVLWAFGYDDIARFDGEKWTRFVCPGTLPFTPKA</sequence>
<organism evidence="1 2">
    <name type="scientific">Rhizobium multihospitium</name>
    <dbReference type="NCBI Taxonomy" id="410764"/>
    <lineage>
        <taxon>Bacteria</taxon>
        <taxon>Pseudomonadati</taxon>
        <taxon>Pseudomonadota</taxon>
        <taxon>Alphaproteobacteria</taxon>
        <taxon>Hyphomicrobiales</taxon>
        <taxon>Rhizobiaceae</taxon>
        <taxon>Rhizobium/Agrobacterium group</taxon>
        <taxon>Rhizobium</taxon>
    </lineage>
</organism>
<accession>A0A1C3XCX3</accession>
<name>A0A1C3XCX3_9HYPH</name>
<gene>
    <name evidence="1" type="ORF">GA0061103_0690</name>
</gene>
<dbReference type="Proteomes" id="UP000199101">
    <property type="component" value="Unassembled WGS sequence"/>
</dbReference>
<dbReference type="RefSeq" id="WP_092719902.1">
    <property type="nucleotide sequence ID" value="NZ_FMAG01000014.1"/>
</dbReference>
<protein>
    <submittedName>
        <fullName evidence="1">Uncharacterized protein</fullName>
    </submittedName>
</protein>
<proteinExistence type="predicted"/>
<reference evidence="2" key="1">
    <citation type="submission" date="2016-08" db="EMBL/GenBank/DDBJ databases">
        <authorList>
            <person name="Varghese N."/>
            <person name="Submissions Spin"/>
        </authorList>
    </citation>
    <scope>NUCLEOTIDE SEQUENCE [LARGE SCALE GENOMIC DNA]</scope>
    <source>
        <strain evidence="2">HAMBI 2975</strain>
    </source>
</reference>
<evidence type="ECO:0000313" key="1">
    <source>
        <dbReference type="EMBL" id="SCB49814.1"/>
    </source>
</evidence>
<dbReference type="STRING" id="410764.GA0061103_0690"/>
<dbReference type="OrthoDB" id="7806791at2"/>
<dbReference type="SUPFAM" id="SSF63825">
    <property type="entry name" value="YWTD domain"/>
    <property type="match status" value="1"/>
</dbReference>
<dbReference type="AlphaFoldDB" id="A0A1C3XCX3"/>
<evidence type="ECO:0000313" key="2">
    <source>
        <dbReference type="Proteomes" id="UP000199101"/>
    </source>
</evidence>
<keyword evidence="2" id="KW-1185">Reference proteome</keyword>
<dbReference type="EMBL" id="FMAG01000014">
    <property type="protein sequence ID" value="SCB49814.1"/>
    <property type="molecule type" value="Genomic_DNA"/>
</dbReference>